<accession>A0AAV5VJZ1</accession>
<evidence type="ECO:0000313" key="3">
    <source>
        <dbReference type="EMBL" id="GMT37562.1"/>
    </source>
</evidence>
<keyword evidence="1" id="KW-0472">Membrane</keyword>
<dbReference type="AlphaFoldDB" id="A0AAV5VJZ1"/>
<organism evidence="2 4">
    <name type="scientific">Pristionchus fissidentatus</name>
    <dbReference type="NCBI Taxonomy" id="1538716"/>
    <lineage>
        <taxon>Eukaryota</taxon>
        <taxon>Metazoa</taxon>
        <taxon>Ecdysozoa</taxon>
        <taxon>Nematoda</taxon>
        <taxon>Chromadorea</taxon>
        <taxon>Rhabditida</taxon>
        <taxon>Rhabditina</taxon>
        <taxon>Diplogasteromorpha</taxon>
        <taxon>Diplogasteroidea</taxon>
        <taxon>Neodiplogasteridae</taxon>
        <taxon>Pristionchus</taxon>
    </lineage>
</organism>
<keyword evidence="4" id="KW-1185">Reference proteome</keyword>
<dbReference type="Proteomes" id="UP001432322">
    <property type="component" value="Unassembled WGS sequence"/>
</dbReference>
<feature type="non-terminal residue" evidence="2">
    <location>
        <position position="1"/>
    </location>
</feature>
<protein>
    <submittedName>
        <fullName evidence="2">Uncharacterized protein</fullName>
    </submittedName>
</protein>
<name>A0AAV5VJZ1_9BILA</name>
<proteinExistence type="predicted"/>
<feature type="transmembrane region" description="Helical" evidence="1">
    <location>
        <begin position="94"/>
        <end position="115"/>
    </location>
</feature>
<comment type="caution">
    <text evidence="2">The sequence shown here is derived from an EMBL/GenBank/DDBJ whole genome shotgun (WGS) entry which is preliminary data.</text>
</comment>
<dbReference type="EMBL" id="BTSY01000177">
    <property type="protein sequence ID" value="GMT37562.1"/>
    <property type="molecule type" value="Genomic_DNA"/>
</dbReference>
<keyword evidence="1" id="KW-0812">Transmembrane</keyword>
<gene>
    <name evidence="2" type="ORF">PFISCL1PPCAC_10030</name>
    <name evidence="3" type="ORF">PFISCL1PPCAC_28859</name>
</gene>
<reference evidence="2" key="1">
    <citation type="submission" date="2023-10" db="EMBL/GenBank/DDBJ databases">
        <title>Genome assembly of Pristionchus species.</title>
        <authorList>
            <person name="Yoshida K."/>
            <person name="Sommer R.J."/>
        </authorList>
    </citation>
    <scope>NUCLEOTIDE SEQUENCE</scope>
    <source>
        <strain evidence="2">RS5133</strain>
    </source>
</reference>
<evidence type="ECO:0000256" key="1">
    <source>
        <dbReference type="SAM" id="Phobius"/>
    </source>
</evidence>
<dbReference type="EMBL" id="BTSY01000003">
    <property type="protein sequence ID" value="GMT18734.1"/>
    <property type="molecule type" value="Genomic_DNA"/>
</dbReference>
<feature type="non-terminal residue" evidence="2">
    <location>
        <position position="133"/>
    </location>
</feature>
<evidence type="ECO:0000313" key="4">
    <source>
        <dbReference type="Proteomes" id="UP001432322"/>
    </source>
</evidence>
<sequence length="133" mass="15690">RWREEYGREGRRRRTVLLLEDTHEFRWITAERTDRLLQYKSSLSQVFRTVNAGEMTTRDEGYSSGRIGEETDITTTRIADREGGGYVFFLPLPLNLLDCLLSHLLFFFIITICLIKLRLCLTLQVVCEEIRDR</sequence>
<keyword evidence="1" id="KW-1133">Transmembrane helix</keyword>
<evidence type="ECO:0000313" key="2">
    <source>
        <dbReference type="EMBL" id="GMT18734.1"/>
    </source>
</evidence>